<gene>
    <name evidence="1" type="ORF">BU23DRAFT_571206</name>
</gene>
<dbReference type="EMBL" id="ML976705">
    <property type="protein sequence ID" value="KAF1969903.1"/>
    <property type="molecule type" value="Genomic_DNA"/>
</dbReference>
<organism evidence="1 2">
    <name type="scientific">Bimuria novae-zelandiae CBS 107.79</name>
    <dbReference type="NCBI Taxonomy" id="1447943"/>
    <lineage>
        <taxon>Eukaryota</taxon>
        <taxon>Fungi</taxon>
        <taxon>Dikarya</taxon>
        <taxon>Ascomycota</taxon>
        <taxon>Pezizomycotina</taxon>
        <taxon>Dothideomycetes</taxon>
        <taxon>Pleosporomycetidae</taxon>
        <taxon>Pleosporales</taxon>
        <taxon>Massarineae</taxon>
        <taxon>Didymosphaeriaceae</taxon>
        <taxon>Bimuria</taxon>
    </lineage>
</organism>
<dbReference type="AlphaFoldDB" id="A0A6A5UXM1"/>
<reference evidence="1" key="1">
    <citation type="journal article" date="2020" name="Stud. Mycol.">
        <title>101 Dothideomycetes genomes: a test case for predicting lifestyles and emergence of pathogens.</title>
        <authorList>
            <person name="Haridas S."/>
            <person name="Albert R."/>
            <person name="Binder M."/>
            <person name="Bloem J."/>
            <person name="Labutti K."/>
            <person name="Salamov A."/>
            <person name="Andreopoulos B."/>
            <person name="Baker S."/>
            <person name="Barry K."/>
            <person name="Bills G."/>
            <person name="Bluhm B."/>
            <person name="Cannon C."/>
            <person name="Castanera R."/>
            <person name="Culley D."/>
            <person name="Daum C."/>
            <person name="Ezra D."/>
            <person name="Gonzalez J."/>
            <person name="Henrissat B."/>
            <person name="Kuo A."/>
            <person name="Liang C."/>
            <person name="Lipzen A."/>
            <person name="Lutzoni F."/>
            <person name="Magnuson J."/>
            <person name="Mondo S."/>
            <person name="Nolan M."/>
            <person name="Ohm R."/>
            <person name="Pangilinan J."/>
            <person name="Park H.-J."/>
            <person name="Ramirez L."/>
            <person name="Alfaro M."/>
            <person name="Sun H."/>
            <person name="Tritt A."/>
            <person name="Yoshinaga Y."/>
            <person name="Zwiers L.-H."/>
            <person name="Turgeon B."/>
            <person name="Goodwin S."/>
            <person name="Spatafora J."/>
            <person name="Crous P."/>
            <person name="Grigoriev I."/>
        </authorList>
    </citation>
    <scope>NUCLEOTIDE SEQUENCE</scope>
    <source>
        <strain evidence="1">CBS 107.79</strain>
    </source>
</reference>
<dbReference type="OrthoDB" id="10538243at2759"/>
<proteinExistence type="predicted"/>
<sequence>MEPLTVRESTPAEIQRKTKIDSMKKYLSYALRIDQAVLRASFDTYTILDISFRTMFSGPPVNNNILARCKIFDAIAEDFFGDNEAWFRCQSTSFLVLKEYTANETRSRMNHECYATMLARSWHKPDLAVNVMYPIEDPNSEIQDAYLLRAFTLQLGGAMLEKYYDETLQEVLLRVDTSGSCWLDFLRLLVETLKNDGNDKRRVFVILHGARADQAVRLIRVICDISSGWLSPIFQLLISGQGANKVAEEIGCPSYELPFPDEYSVQLTPMEQPDLDEDVMLHSMAARQQWKVRGRLKCEIGHGKYHLGRYGLNVYMRVGEESVTPEHRTRFLHDLRGRSQDMIFSKKFLYFAVAESSQGSTSRKADSGP</sequence>
<evidence type="ECO:0000313" key="1">
    <source>
        <dbReference type="EMBL" id="KAF1969903.1"/>
    </source>
</evidence>
<accession>A0A6A5UXM1</accession>
<evidence type="ECO:0000313" key="2">
    <source>
        <dbReference type="Proteomes" id="UP000800036"/>
    </source>
</evidence>
<keyword evidence="2" id="KW-1185">Reference proteome</keyword>
<protein>
    <submittedName>
        <fullName evidence="1">Uncharacterized protein</fullName>
    </submittedName>
</protein>
<name>A0A6A5UXM1_9PLEO</name>
<dbReference type="Proteomes" id="UP000800036">
    <property type="component" value="Unassembled WGS sequence"/>
</dbReference>